<dbReference type="EMBL" id="QTJV01000029">
    <property type="protein sequence ID" value="RFM29238.1"/>
    <property type="molecule type" value="Genomic_DNA"/>
</dbReference>
<gene>
    <name evidence="1" type="ORF">DXN04_33685</name>
</gene>
<keyword evidence="2" id="KW-1185">Reference proteome</keyword>
<proteinExistence type="predicted"/>
<dbReference type="OrthoDB" id="659070at2"/>
<accession>A0A3E1NN61</accession>
<evidence type="ECO:0000313" key="1">
    <source>
        <dbReference type="EMBL" id="RFM29238.1"/>
    </source>
</evidence>
<sequence>MIKNLFLFLIFGVTVGSVRAQNAKNLCSQHIFLDEIGSGFLLETSLDTTIIEEGEAFYLKVVVKSCRGAMYIERYKMKSKAIVFSGNYQDAIKEDTVNLWATDPVTLNRRLIKNREFKPIKTGTWKYYDSQGKLMKIDEYDQGKLVSSKLVSEGN</sequence>
<dbReference type="AlphaFoldDB" id="A0A3E1NN61"/>
<protein>
    <submittedName>
        <fullName evidence="1">Uncharacterized protein</fullName>
    </submittedName>
</protein>
<organism evidence="1 2">
    <name type="scientific">Chitinophaga silvisoli</name>
    <dbReference type="NCBI Taxonomy" id="2291814"/>
    <lineage>
        <taxon>Bacteria</taxon>
        <taxon>Pseudomonadati</taxon>
        <taxon>Bacteroidota</taxon>
        <taxon>Chitinophagia</taxon>
        <taxon>Chitinophagales</taxon>
        <taxon>Chitinophagaceae</taxon>
        <taxon>Chitinophaga</taxon>
    </lineage>
</organism>
<reference evidence="1 2" key="1">
    <citation type="submission" date="2018-08" db="EMBL/GenBank/DDBJ databases">
        <title>Chitinophaga sp. K20C18050901, a novel bacterium isolated from forest soil.</title>
        <authorList>
            <person name="Wang C."/>
        </authorList>
    </citation>
    <scope>NUCLEOTIDE SEQUENCE [LARGE SCALE GENOMIC DNA]</scope>
    <source>
        <strain evidence="1 2">K20C18050901</strain>
    </source>
</reference>
<dbReference type="Proteomes" id="UP000261174">
    <property type="component" value="Unassembled WGS sequence"/>
</dbReference>
<comment type="caution">
    <text evidence="1">The sequence shown here is derived from an EMBL/GenBank/DDBJ whole genome shotgun (WGS) entry which is preliminary data.</text>
</comment>
<name>A0A3E1NN61_9BACT</name>
<evidence type="ECO:0000313" key="2">
    <source>
        <dbReference type="Proteomes" id="UP000261174"/>
    </source>
</evidence>
<dbReference type="RefSeq" id="WP_116857818.1">
    <property type="nucleotide sequence ID" value="NZ_QTJV01000029.1"/>
</dbReference>